<dbReference type="EMBL" id="FONQ01000028">
    <property type="protein sequence ID" value="SFF46711.1"/>
    <property type="molecule type" value="Genomic_DNA"/>
</dbReference>
<accession>A0A1I2J1T9</accession>
<evidence type="ECO:0000313" key="1">
    <source>
        <dbReference type="EMBL" id="SFF46711.1"/>
    </source>
</evidence>
<gene>
    <name evidence="1" type="ORF">SAMN04488131_1282</name>
</gene>
<dbReference type="STRING" id="935223.SAMN04488131_1282"/>
<name>A0A1I2J1T9_9FLAO</name>
<sequence>MLFRDAYKAVAEQLKNRILKSQKETKQMHKGSINKICLEEIKKKMNDSY</sequence>
<keyword evidence="2" id="KW-1185">Reference proteome</keyword>
<reference evidence="2" key="1">
    <citation type="submission" date="2016-10" db="EMBL/GenBank/DDBJ databases">
        <authorList>
            <person name="Varghese N."/>
            <person name="Submissions S."/>
        </authorList>
    </citation>
    <scope>NUCLEOTIDE SEQUENCE [LARGE SCALE GENOMIC DNA]</scope>
    <source>
        <strain evidence="2">CGMCC 1.9227</strain>
    </source>
</reference>
<evidence type="ECO:0000313" key="2">
    <source>
        <dbReference type="Proteomes" id="UP000198596"/>
    </source>
</evidence>
<protein>
    <submittedName>
        <fullName evidence="1">Argininosuccinate lyase</fullName>
    </submittedName>
</protein>
<dbReference type="Proteomes" id="UP000198596">
    <property type="component" value="Unassembled WGS sequence"/>
</dbReference>
<dbReference type="GO" id="GO:0016829">
    <property type="term" value="F:lyase activity"/>
    <property type="evidence" value="ECO:0007669"/>
    <property type="project" value="UniProtKB-KW"/>
</dbReference>
<organism evidence="1 2">
    <name type="scientific">Flavobacterium xueshanense</name>
    <dbReference type="NCBI Taxonomy" id="935223"/>
    <lineage>
        <taxon>Bacteria</taxon>
        <taxon>Pseudomonadati</taxon>
        <taxon>Bacteroidota</taxon>
        <taxon>Flavobacteriia</taxon>
        <taxon>Flavobacteriales</taxon>
        <taxon>Flavobacteriaceae</taxon>
        <taxon>Flavobacterium</taxon>
    </lineage>
</organism>
<keyword evidence="1" id="KW-0456">Lyase</keyword>
<proteinExistence type="predicted"/>
<dbReference type="AlphaFoldDB" id="A0A1I2J1T9"/>